<feature type="signal peptide" evidence="1">
    <location>
        <begin position="1"/>
        <end position="23"/>
    </location>
</feature>
<evidence type="ECO:0000313" key="3">
    <source>
        <dbReference type="Proteomes" id="UP000008711"/>
    </source>
</evidence>
<reference evidence="2 3" key="2">
    <citation type="journal article" date="2008" name="Bioinformatics">
        <title>Assembly reconciliation.</title>
        <authorList>
            <person name="Zimin A.V."/>
            <person name="Smith D.R."/>
            <person name="Sutton G."/>
            <person name="Yorke J.A."/>
        </authorList>
    </citation>
    <scope>NUCLEOTIDE SEQUENCE [LARGE SCALE GENOMIC DNA]</scope>
    <source>
        <strain evidence="2 3">TSC#14021-0224.01</strain>
    </source>
</reference>
<dbReference type="KEGG" id="der:6544454"/>
<dbReference type="Proteomes" id="UP000008711">
    <property type="component" value="Unassembled WGS sequence"/>
</dbReference>
<dbReference type="OMA" id="ERVPLCK"/>
<dbReference type="HOGENOM" id="CLU_2690406_0_0_1"/>
<evidence type="ECO:0000313" key="2">
    <source>
        <dbReference type="EMBL" id="EDV51418.1"/>
    </source>
</evidence>
<dbReference type="OrthoDB" id="7831733at2759"/>
<keyword evidence="1" id="KW-0732">Signal</keyword>
<gene>
    <name evidence="2" type="primary">Dere\Sgs8</name>
    <name evidence="2" type="synonym">Dere\GG15509</name>
    <name evidence="2" type="synonym">dere_GLEANR_15577</name>
    <name evidence="2" type="synonym">GG15509</name>
    <name evidence="2" type="synonym">Sgs8</name>
    <name evidence="2" type="ORF">Dere_GG15509</name>
</gene>
<proteinExistence type="predicted"/>
<organism evidence="2 3">
    <name type="scientific">Drosophila erecta</name>
    <name type="common">Fruit fly</name>
    <dbReference type="NCBI Taxonomy" id="7220"/>
    <lineage>
        <taxon>Eukaryota</taxon>
        <taxon>Metazoa</taxon>
        <taxon>Ecdysozoa</taxon>
        <taxon>Arthropoda</taxon>
        <taxon>Hexapoda</taxon>
        <taxon>Insecta</taxon>
        <taxon>Pterygota</taxon>
        <taxon>Neoptera</taxon>
        <taxon>Endopterygota</taxon>
        <taxon>Diptera</taxon>
        <taxon>Brachycera</taxon>
        <taxon>Muscomorpha</taxon>
        <taxon>Ephydroidea</taxon>
        <taxon>Drosophilidae</taxon>
        <taxon>Drosophila</taxon>
        <taxon>Sophophora</taxon>
    </lineage>
</organism>
<feature type="chain" id="PRO_5002794849" evidence="1">
    <location>
        <begin position="24"/>
        <end position="75"/>
    </location>
</feature>
<dbReference type="PhylomeDB" id="B3NGW1"/>
<reference evidence="2 3" key="1">
    <citation type="journal article" date="2007" name="Nature">
        <title>Evolution of genes and genomes on the Drosophila phylogeny.</title>
        <authorList>
            <consortium name="Drosophila 12 Genomes Consortium"/>
            <person name="Clark A.G."/>
            <person name="Eisen M.B."/>
            <person name="Smith D.R."/>
            <person name="Bergman C.M."/>
            <person name="Oliver B."/>
            <person name="Markow T.A."/>
            <person name="Kaufman T.C."/>
            <person name="Kellis M."/>
            <person name="Gelbart W."/>
            <person name="Iyer V.N."/>
            <person name="Pollard D.A."/>
            <person name="Sackton T.B."/>
            <person name="Larracuente A.M."/>
            <person name="Singh N.D."/>
            <person name="Abad J.P."/>
            <person name="Abt D.N."/>
            <person name="Adryan B."/>
            <person name="Aguade M."/>
            <person name="Akashi H."/>
            <person name="Anderson W.W."/>
            <person name="Aquadro C.F."/>
            <person name="Ardell D.H."/>
            <person name="Arguello R."/>
            <person name="Artieri C.G."/>
            <person name="Barbash D.A."/>
            <person name="Barker D."/>
            <person name="Barsanti P."/>
            <person name="Batterham P."/>
            <person name="Batzoglou S."/>
            <person name="Begun D."/>
            <person name="Bhutkar A."/>
            <person name="Blanco E."/>
            <person name="Bosak S.A."/>
            <person name="Bradley R.K."/>
            <person name="Brand A.D."/>
            <person name="Brent M.R."/>
            <person name="Brooks A.N."/>
            <person name="Brown R.H."/>
            <person name="Butlin R.K."/>
            <person name="Caggese C."/>
            <person name="Calvi B.R."/>
            <person name="Bernardo de Carvalho A."/>
            <person name="Caspi A."/>
            <person name="Castrezana S."/>
            <person name="Celniker S.E."/>
            <person name="Chang J.L."/>
            <person name="Chapple C."/>
            <person name="Chatterji S."/>
            <person name="Chinwalla A."/>
            <person name="Civetta A."/>
            <person name="Clifton S.W."/>
            <person name="Comeron J.M."/>
            <person name="Costello J.C."/>
            <person name="Coyne J.A."/>
            <person name="Daub J."/>
            <person name="David R.G."/>
            <person name="Delcher A.L."/>
            <person name="Delehaunty K."/>
            <person name="Do C.B."/>
            <person name="Ebling H."/>
            <person name="Edwards K."/>
            <person name="Eickbush T."/>
            <person name="Evans J.D."/>
            <person name="Filipski A."/>
            <person name="Findeiss S."/>
            <person name="Freyhult E."/>
            <person name="Fulton L."/>
            <person name="Fulton R."/>
            <person name="Garcia A.C."/>
            <person name="Gardiner A."/>
            <person name="Garfield D.A."/>
            <person name="Garvin B.E."/>
            <person name="Gibson G."/>
            <person name="Gilbert D."/>
            <person name="Gnerre S."/>
            <person name="Godfrey J."/>
            <person name="Good R."/>
            <person name="Gotea V."/>
            <person name="Gravely B."/>
            <person name="Greenberg A.J."/>
            <person name="Griffiths-Jones S."/>
            <person name="Gross S."/>
            <person name="Guigo R."/>
            <person name="Gustafson E.A."/>
            <person name="Haerty W."/>
            <person name="Hahn M.W."/>
            <person name="Halligan D.L."/>
            <person name="Halpern A.L."/>
            <person name="Halter G.M."/>
            <person name="Han M.V."/>
            <person name="Heger A."/>
            <person name="Hillier L."/>
            <person name="Hinrichs A.S."/>
            <person name="Holmes I."/>
            <person name="Hoskins R.A."/>
            <person name="Hubisz M.J."/>
            <person name="Hultmark D."/>
            <person name="Huntley M.A."/>
            <person name="Jaffe D.B."/>
            <person name="Jagadeeshan S."/>
            <person name="Jeck W.R."/>
            <person name="Johnson J."/>
            <person name="Jones C.D."/>
            <person name="Jordan W.C."/>
            <person name="Karpen G.H."/>
            <person name="Kataoka E."/>
            <person name="Keightley P.D."/>
            <person name="Kheradpour P."/>
            <person name="Kirkness E.F."/>
            <person name="Koerich L.B."/>
            <person name="Kristiansen K."/>
            <person name="Kudrna D."/>
            <person name="Kulathinal R.J."/>
            <person name="Kumar S."/>
            <person name="Kwok R."/>
            <person name="Lander E."/>
            <person name="Langley C.H."/>
            <person name="Lapoint R."/>
            <person name="Lazzaro B.P."/>
            <person name="Lee S.J."/>
            <person name="Levesque L."/>
            <person name="Li R."/>
            <person name="Lin C.F."/>
            <person name="Lin M.F."/>
            <person name="Lindblad-Toh K."/>
            <person name="Llopart A."/>
            <person name="Long M."/>
            <person name="Low L."/>
            <person name="Lozovsky E."/>
            <person name="Lu J."/>
            <person name="Luo M."/>
            <person name="Machado C.A."/>
            <person name="Makalowski W."/>
            <person name="Marzo M."/>
            <person name="Matsuda M."/>
            <person name="Matzkin L."/>
            <person name="McAllister B."/>
            <person name="McBride C.S."/>
            <person name="McKernan B."/>
            <person name="McKernan K."/>
            <person name="Mendez-Lago M."/>
            <person name="Minx P."/>
            <person name="Mollenhauer M.U."/>
            <person name="Montooth K."/>
            <person name="Mount S.M."/>
            <person name="Mu X."/>
            <person name="Myers E."/>
            <person name="Negre B."/>
            <person name="Newfeld S."/>
            <person name="Nielsen R."/>
            <person name="Noor M.A."/>
            <person name="O'Grady P."/>
            <person name="Pachter L."/>
            <person name="Papaceit M."/>
            <person name="Parisi M.J."/>
            <person name="Parisi M."/>
            <person name="Parts L."/>
            <person name="Pedersen J.S."/>
            <person name="Pesole G."/>
            <person name="Phillippy A.M."/>
            <person name="Ponting C.P."/>
            <person name="Pop M."/>
            <person name="Porcelli D."/>
            <person name="Powell J.R."/>
            <person name="Prohaska S."/>
            <person name="Pruitt K."/>
            <person name="Puig M."/>
            <person name="Quesneville H."/>
            <person name="Ram K.R."/>
            <person name="Rand D."/>
            <person name="Rasmussen M.D."/>
            <person name="Reed L.K."/>
            <person name="Reenan R."/>
            <person name="Reily A."/>
            <person name="Remington K.A."/>
            <person name="Rieger T.T."/>
            <person name="Ritchie M.G."/>
            <person name="Robin C."/>
            <person name="Rogers Y.H."/>
            <person name="Rohde C."/>
            <person name="Rozas J."/>
            <person name="Rubenfield M.J."/>
            <person name="Ruiz A."/>
            <person name="Russo S."/>
            <person name="Salzberg S.L."/>
            <person name="Sanchez-Gracia A."/>
            <person name="Saranga D.J."/>
            <person name="Sato H."/>
            <person name="Schaeffer S.W."/>
            <person name="Schatz M.C."/>
            <person name="Schlenke T."/>
            <person name="Schwartz R."/>
            <person name="Segarra C."/>
            <person name="Singh R.S."/>
            <person name="Sirot L."/>
            <person name="Sirota M."/>
            <person name="Sisneros N.B."/>
            <person name="Smith C.D."/>
            <person name="Smith T.F."/>
            <person name="Spieth J."/>
            <person name="Stage D.E."/>
            <person name="Stark A."/>
            <person name="Stephan W."/>
            <person name="Strausberg R.L."/>
            <person name="Strempel S."/>
            <person name="Sturgill D."/>
            <person name="Sutton G."/>
            <person name="Sutton G.G."/>
            <person name="Tao W."/>
            <person name="Teichmann S."/>
            <person name="Tobari Y.N."/>
            <person name="Tomimura Y."/>
            <person name="Tsolas J.M."/>
            <person name="Valente V.L."/>
            <person name="Venter E."/>
            <person name="Venter J.C."/>
            <person name="Vicario S."/>
            <person name="Vieira F.G."/>
            <person name="Vilella A.J."/>
            <person name="Villasante A."/>
            <person name="Walenz B."/>
            <person name="Wang J."/>
            <person name="Wasserman M."/>
            <person name="Watts T."/>
            <person name="Wilson D."/>
            <person name="Wilson R.K."/>
            <person name="Wing R.A."/>
            <person name="Wolfner M.F."/>
            <person name="Wong A."/>
            <person name="Wong G.K."/>
            <person name="Wu C.I."/>
            <person name="Wu G."/>
            <person name="Yamamoto D."/>
            <person name="Yang H.P."/>
            <person name="Yang S.P."/>
            <person name="Yorke J.A."/>
            <person name="Yoshida K."/>
            <person name="Zdobnov E."/>
            <person name="Zhang P."/>
            <person name="Zhang Y."/>
            <person name="Zimin A.V."/>
            <person name="Baldwin J."/>
            <person name="Abdouelleil A."/>
            <person name="Abdulkadir J."/>
            <person name="Abebe A."/>
            <person name="Abera B."/>
            <person name="Abreu J."/>
            <person name="Acer S.C."/>
            <person name="Aftuck L."/>
            <person name="Alexander A."/>
            <person name="An P."/>
            <person name="Anderson E."/>
            <person name="Anderson S."/>
            <person name="Arachi H."/>
            <person name="Azer M."/>
            <person name="Bachantsang P."/>
            <person name="Barry A."/>
            <person name="Bayul T."/>
            <person name="Berlin A."/>
            <person name="Bessette D."/>
            <person name="Bloom T."/>
            <person name="Blye J."/>
            <person name="Boguslavskiy L."/>
            <person name="Bonnet C."/>
            <person name="Boukhgalter B."/>
            <person name="Bourzgui I."/>
            <person name="Brown A."/>
            <person name="Cahill P."/>
            <person name="Channer S."/>
            <person name="Cheshatsang Y."/>
            <person name="Chuda L."/>
            <person name="Citroen M."/>
            <person name="Collymore A."/>
            <person name="Cooke P."/>
            <person name="Costello M."/>
            <person name="D'Aco K."/>
            <person name="Daza R."/>
            <person name="De Haan G."/>
            <person name="DeGray S."/>
            <person name="DeMaso C."/>
            <person name="Dhargay N."/>
            <person name="Dooley K."/>
            <person name="Dooley E."/>
            <person name="Doricent M."/>
            <person name="Dorje P."/>
            <person name="Dorjee K."/>
            <person name="Dupes A."/>
            <person name="Elong R."/>
            <person name="Falk J."/>
            <person name="Farina A."/>
            <person name="Faro S."/>
            <person name="Ferguson D."/>
            <person name="Fisher S."/>
            <person name="Foley C.D."/>
            <person name="Franke A."/>
            <person name="Friedrich D."/>
            <person name="Gadbois L."/>
            <person name="Gearin G."/>
            <person name="Gearin C.R."/>
            <person name="Giannoukos G."/>
            <person name="Goode T."/>
            <person name="Graham J."/>
            <person name="Grandbois E."/>
            <person name="Grewal S."/>
            <person name="Gyaltsen K."/>
            <person name="Hafez N."/>
            <person name="Hagos B."/>
            <person name="Hall J."/>
            <person name="Henson C."/>
            <person name="Hollinger A."/>
            <person name="Honan T."/>
            <person name="Huard M.D."/>
            <person name="Hughes L."/>
            <person name="Hurhula B."/>
            <person name="Husby M.E."/>
            <person name="Kamat A."/>
            <person name="Kanga B."/>
            <person name="Kashin S."/>
            <person name="Khazanovich D."/>
            <person name="Kisner P."/>
            <person name="Lance K."/>
            <person name="Lara M."/>
            <person name="Lee W."/>
            <person name="Lennon N."/>
            <person name="Letendre F."/>
            <person name="LeVine R."/>
            <person name="Lipovsky A."/>
            <person name="Liu X."/>
            <person name="Liu J."/>
            <person name="Liu S."/>
            <person name="Lokyitsang T."/>
            <person name="Lokyitsang Y."/>
            <person name="Lubonja R."/>
            <person name="Lui A."/>
            <person name="MacDonald P."/>
            <person name="Magnisalis V."/>
            <person name="Maru K."/>
            <person name="Matthews C."/>
            <person name="McCusker W."/>
            <person name="McDonough S."/>
            <person name="Mehta T."/>
            <person name="Meldrim J."/>
            <person name="Meneus L."/>
            <person name="Mihai O."/>
            <person name="Mihalev A."/>
            <person name="Mihova T."/>
            <person name="Mittelman R."/>
            <person name="Mlenga V."/>
            <person name="Montmayeur A."/>
            <person name="Mulrain L."/>
            <person name="Navidi A."/>
            <person name="Naylor J."/>
            <person name="Negash T."/>
            <person name="Nguyen T."/>
            <person name="Nguyen N."/>
            <person name="Nicol R."/>
            <person name="Norbu C."/>
            <person name="Norbu N."/>
            <person name="Novod N."/>
            <person name="O'Neill B."/>
            <person name="Osman S."/>
            <person name="Markiewicz E."/>
            <person name="Oyono O.L."/>
            <person name="Patti C."/>
            <person name="Phunkhang P."/>
            <person name="Pierre F."/>
            <person name="Priest M."/>
            <person name="Raghuraman S."/>
            <person name="Rege F."/>
            <person name="Reyes R."/>
            <person name="Rise C."/>
            <person name="Rogov P."/>
            <person name="Ross K."/>
            <person name="Ryan E."/>
            <person name="Settipalli S."/>
            <person name="Shea T."/>
            <person name="Sherpa N."/>
            <person name="Shi L."/>
            <person name="Shih D."/>
            <person name="Sparrow T."/>
            <person name="Spaulding J."/>
            <person name="Stalker J."/>
            <person name="Stange-Thomann N."/>
            <person name="Stavropoulos S."/>
            <person name="Stone C."/>
            <person name="Strader C."/>
            <person name="Tesfaye S."/>
            <person name="Thomson T."/>
            <person name="Thoulutsang Y."/>
            <person name="Thoulutsang D."/>
            <person name="Topham K."/>
            <person name="Topping I."/>
            <person name="Tsamla T."/>
            <person name="Vassiliev H."/>
            <person name="Vo A."/>
            <person name="Wangchuk T."/>
            <person name="Wangdi T."/>
            <person name="Weiand M."/>
            <person name="Wilkinson J."/>
            <person name="Wilson A."/>
            <person name="Yadav S."/>
            <person name="Young G."/>
            <person name="Yu Q."/>
            <person name="Zembek L."/>
            <person name="Zhong D."/>
            <person name="Zimmer A."/>
            <person name="Zwirko Z."/>
            <person name="Jaffe D.B."/>
            <person name="Alvarez P."/>
            <person name="Brockman W."/>
            <person name="Butler J."/>
            <person name="Chin C."/>
            <person name="Gnerre S."/>
            <person name="Grabherr M."/>
            <person name="Kleber M."/>
            <person name="Mauceli E."/>
            <person name="MacCallum I."/>
        </authorList>
    </citation>
    <scope>NUCLEOTIDE SEQUENCE [LARGE SCALE GENOMIC DNA]</scope>
    <source>
        <strain evidence="2 3">TSC#14021-0224.01</strain>
    </source>
</reference>
<dbReference type="AlphaFoldDB" id="B3NGW1"/>
<dbReference type="EMBL" id="CH954178">
    <property type="protein sequence ID" value="EDV51418.1"/>
    <property type="molecule type" value="Genomic_DNA"/>
</dbReference>
<dbReference type="PROSITE" id="PS51257">
    <property type="entry name" value="PROKAR_LIPOPROTEIN"/>
    <property type="match status" value="1"/>
</dbReference>
<sequence>MKLIVVAIIACILLIGCCDLASASEACGCQPCGPGGKACANCPERVPLCKDLINIMSDLERKVRLCVCGEQEWLL</sequence>
<dbReference type="GeneID" id="6544454"/>
<keyword evidence="3" id="KW-1185">Reference proteome</keyword>
<name>B3NGW1_DROER</name>
<protein>
    <submittedName>
        <fullName evidence="2">Salivary gland secretion 8</fullName>
    </submittedName>
</protein>
<accession>B3NGW1</accession>
<evidence type="ECO:0000256" key="1">
    <source>
        <dbReference type="SAM" id="SignalP"/>
    </source>
</evidence>